<comment type="caution">
    <text evidence="6">The sequence shown here is derived from an EMBL/GenBank/DDBJ whole genome shotgun (WGS) entry which is preliminary data.</text>
</comment>
<dbReference type="EMBL" id="VTOU01000003">
    <property type="protein sequence ID" value="TZG26518.1"/>
    <property type="molecule type" value="Genomic_DNA"/>
</dbReference>
<comment type="similarity">
    <text evidence="2">Belongs to the virb1 family.</text>
</comment>
<keyword evidence="7" id="KW-1185">Reference proteome</keyword>
<evidence type="ECO:0000256" key="3">
    <source>
        <dbReference type="SAM" id="MobiDB-lite"/>
    </source>
</evidence>
<feature type="signal peptide" evidence="4">
    <location>
        <begin position="1"/>
        <end position="25"/>
    </location>
</feature>
<feature type="chain" id="PRO_5023105423" evidence="4">
    <location>
        <begin position="26"/>
        <end position="223"/>
    </location>
</feature>
<dbReference type="SUPFAM" id="SSF53955">
    <property type="entry name" value="Lysozyme-like"/>
    <property type="match status" value="1"/>
</dbReference>
<keyword evidence="4" id="KW-0732">Signal</keyword>
<organism evidence="6 7">
    <name type="scientific">Sphingomonas montanisoli</name>
    <dbReference type="NCBI Taxonomy" id="2606412"/>
    <lineage>
        <taxon>Bacteria</taxon>
        <taxon>Pseudomonadati</taxon>
        <taxon>Pseudomonadota</taxon>
        <taxon>Alphaproteobacteria</taxon>
        <taxon>Sphingomonadales</taxon>
        <taxon>Sphingomonadaceae</taxon>
        <taxon>Sphingomonas</taxon>
    </lineage>
</organism>
<feature type="region of interest" description="Disordered" evidence="3">
    <location>
        <begin position="203"/>
        <end position="223"/>
    </location>
</feature>
<name>A0A5D9C3U2_9SPHN</name>
<accession>A0A5D9C3U2</accession>
<dbReference type="PANTHER" id="PTHR37423">
    <property type="entry name" value="SOLUBLE LYTIC MUREIN TRANSGLYCOSYLASE-RELATED"/>
    <property type="match status" value="1"/>
</dbReference>
<evidence type="ECO:0000313" key="7">
    <source>
        <dbReference type="Proteomes" id="UP000322077"/>
    </source>
</evidence>
<protein>
    <submittedName>
        <fullName evidence="6">Lytic transglycosylase domain-containing protein</fullName>
    </submittedName>
</protein>
<evidence type="ECO:0000256" key="1">
    <source>
        <dbReference type="ARBA" id="ARBA00007734"/>
    </source>
</evidence>
<dbReference type="AlphaFoldDB" id="A0A5D9C3U2"/>
<comment type="similarity">
    <text evidence="1">Belongs to the transglycosylase Slt family.</text>
</comment>
<evidence type="ECO:0000313" key="6">
    <source>
        <dbReference type="EMBL" id="TZG26518.1"/>
    </source>
</evidence>
<dbReference type="Proteomes" id="UP000322077">
    <property type="component" value="Unassembled WGS sequence"/>
</dbReference>
<proteinExistence type="inferred from homology"/>
<dbReference type="InterPro" id="IPR008258">
    <property type="entry name" value="Transglycosylase_SLT_dom_1"/>
</dbReference>
<evidence type="ECO:0000259" key="5">
    <source>
        <dbReference type="Pfam" id="PF01464"/>
    </source>
</evidence>
<feature type="domain" description="Transglycosylase SLT" evidence="5">
    <location>
        <begin position="37"/>
        <end position="140"/>
    </location>
</feature>
<dbReference type="RefSeq" id="WP_149522467.1">
    <property type="nucleotide sequence ID" value="NZ_VTOU01000003.1"/>
</dbReference>
<evidence type="ECO:0000256" key="4">
    <source>
        <dbReference type="SAM" id="SignalP"/>
    </source>
</evidence>
<dbReference type="Gene3D" id="1.10.530.10">
    <property type="match status" value="1"/>
</dbReference>
<dbReference type="InterPro" id="IPR023346">
    <property type="entry name" value="Lysozyme-like_dom_sf"/>
</dbReference>
<dbReference type="Pfam" id="PF01464">
    <property type="entry name" value="SLT"/>
    <property type="match status" value="1"/>
</dbReference>
<dbReference type="PANTHER" id="PTHR37423:SF2">
    <property type="entry name" value="MEMBRANE-BOUND LYTIC MUREIN TRANSGLYCOSYLASE C"/>
    <property type="match status" value="1"/>
</dbReference>
<gene>
    <name evidence="6" type="ORF">FYJ91_11605</name>
</gene>
<reference evidence="6 7" key="1">
    <citation type="submission" date="2019-08" db="EMBL/GenBank/DDBJ databases">
        <authorList>
            <person name="Wang G."/>
            <person name="Xu Z."/>
        </authorList>
    </citation>
    <scope>NUCLEOTIDE SEQUENCE [LARGE SCALE GENOMIC DNA]</scope>
    <source>
        <strain evidence="6 7">ZX</strain>
    </source>
</reference>
<dbReference type="CDD" id="cd00254">
    <property type="entry name" value="LT-like"/>
    <property type="match status" value="1"/>
</dbReference>
<sequence length="223" mass="23506">MSAGTKIASGMAALLAASWSLGAQAASPAVANACANYASEAANRSGLPIDIVLRVMMAESGGNPRIVSSKGAMGCMQIMPATWSYLSGRYRLGANPFDARMNMIGGAMYLAELSSRYGWPGALSAYNAGPGRYQRYVRNRVPLPAETSAYTARLGGKVDPRPTVVLAPRWQEASLFLARRPLEEVPEQPAQIAFSAAAKGGLTNPLFPLSPGPEQDEKTGVAR</sequence>
<evidence type="ECO:0000256" key="2">
    <source>
        <dbReference type="ARBA" id="ARBA00009387"/>
    </source>
</evidence>